<evidence type="ECO:0000313" key="10">
    <source>
        <dbReference type="EMBL" id="GEO04632.1"/>
    </source>
</evidence>
<accession>A0A512AY29</accession>
<evidence type="ECO:0000256" key="2">
    <source>
        <dbReference type="ARBA" id="ARBA00004370"/>
    </source>
</evidence>
<dbReference type="GO" id="GO:0000155">
    <property type="term" value="F:phosphorelay sensor kinase activity"/>
    <property type="evidence" value="ECO:0007669"/>
    <property type="project" value="InterPro"/>
</dbReference>
<dbReference type="Gene3D" id="3.30.565.10">
    <property type="entry name" value="Histidine kinase-like ATPase, C-terminal domain"/>
    <property type="match status" value="1"/>
</dbReference>
<dbReference type="Pfam" id="PF00672">
    <property type="entry name" value="HAMP"/>
    <property type="match status" value="1"/>
</dbReference>
<keyword evidence="7" id="KW-0812">Transmembrane</keyword>
<dbReference type="Pfam" id="PF00512">
    <property type="entry name" value="HisKA"/>
    <property type="match status" value="1"/>
</dbReference>
<dbReference type="GO" id="GO:0007234">
    <property type="term" value="P:osmosensory signaling via phosphorelay pathway"/>
    <property type="evidence" value="ECO:0007669"/>
    <property type="project" value="TreeGrafter"/>
</dbReference>
<dbReference type="EMBL" id="BJYS01000016">
    <property type="protein sequence ID" value="GEO04632.1"/>
    <property type="molecule type" value="Genomic_DNA"/>
</dbReference>
<dbReference type="InterPro" id="IPR007891">
    <property type="entry name" value="CHASE3"/>
</dbReference>
<evidence type="ECO:0000256" key="7">
    <source>
        <dbReference type="SAM" id="Phobius"/>
    </source>
</evidence>
<keyword evidence="7" id="KW-0472">Membrane</keyword>
<dbReference type="InterPro" id="IPR036097">
    <property type="entry name" value="HisK_dim/P_sf"/>
</dbReference>
<dbReference type="PANTHER" id="PTHR42878:SF15">
    <property type="entry name" value="BACTERIOPHYTOCHROME"/>
    <property type="match status" value="1"/>
</dbReference>
<dbReference type="EC" id="2.7.13.3" evidence="3"/>
<keyword evidence="11" id="KW-1185">Reference proteome</keyword>
<dbReference type="InterPro" id="IPR005467">
    <property type="entry name" value="His_kinase_dom"/>
</dbReference>
<reference evidence="10 11" key="1">
    <citation type="submission" date="2019-07" db="EMBL/GenBank/DDBJ databases">
        <title>Whole genome shotgun sequence of Adhaeribacter aerolatus NBRC 106133.</title>
        <authorList>
            <person name="Hosoyama A."/>
            <person name="Uohara A."/>
            <person name="Ohji S."/>
            <person name="Ichikawa N."/>
        </authorList>
    </citation>
    <scope>NUCLEOTIDE SEQUENCE [LARGE SCALE GENOMIC DNA]</scope>
    <source>
        <strain evidence="10 11">NBRC 106133</strain>
    </source>
</reference>
<dbReference type="AlphaFoldDB" id="A0A512AY29"/>
<dbReference type="FunFam" id="3.30.565.10:FF:000006">
    <property type="entry name" value="Sensor histidine kinase WalK"/>
    <property type="match status" value="1"/>
</dbReference>
<feature type="transmembrane region" description="Helical" evidence="7">
    <location>
        <begin position="7"/>
        <end position="27"/>
    </location>
</feature>
<dbReference type="PRINTS" id="PR00344">
    <property type="entry name" value="BCTRLSENSOR"/>
</dbReference>
<dbReference type="SMART" id="SM00387">
    <property type="entry name" value="HATPase_c"/>
    <property type="match status" value="1"/>
</dbReference>
<sequence length="498" mass="56089">MKIITKIYLSIGFILLVFVFVTVAYFIQSNKVDNAIDEVLLSTEIIQANSNLQKAVLDAQAGMRGYLLSGKENYVEPYYAGVAEYLIELNILRKLNQSKPANIGYLNQIDQQFNNWNDSIASPLIEAKRNVNAGPKAQQEYNRLYYKTYTREEGKTRIDRIRYFTDLIEKVETRNKKALVGKLKTSQNLTDLLSLGLTVLAVIIGIATALLLGKTIKKRILSMQKLASNLARGNFEMKLTDHDHDELSSLSADMNVMAQKLQNSFAHLKKMNQELDQFAYVVSHDLKAPLRAINNLAEWIDEDIGETTPEIRKNLSLMRGRVHRLENLINGILAYSRIGRTKIEQNTFDLRELLQEITESLAPLPNQKIIIPTEPLQIQTEKILLQQVLVNLISNGLKYNNKPNAEVSVSAELNGKNYLIRVADNGPGIPPEYHEKIFGVFQTIEARDTIESTGIGLAIVKKIIEEKHGAIRVDSEPGQGTTFSFTWPLSQPVVLAPI</sequence>
<keyword evidence="5" id="KW-0808">Transferase</keyword>
<evidence type="ECO:0000256" key="1">
    <source>
        <dbReference type="ARBA" id="ARBA00000085"/>
    </source>
</evidence>
<dbReference type="CDD" id="cd00082">
    <property type="entry name" value="HisKA"/>
    <property type="match status" value="1"/>
</dbReference>
<comment type="catalytic activity">
    <reaction evidence="1">
        <text>ATP + protein L-histidine = ADP + protein N-phospho-L-histidine.</text>
        <dbReference type="EC" id="2.7.13.3"/>
    </reaction>
</comment>
<evidence type="ECO:0000256" key="4">
    <source>
        <dbReference type="ARBA" id="ARBA00022553"/>
    </source>
</evidence>
<feature type="domain" description="Histidine kinase" evidence="8">
    <location>
        <begin position="281"/>
        <end position="491"/>
    </location>
</feature>
<evidence type="ECO:0000259" key="8">
    <source>
        <dbReference type="PROSITE" id="PS50109"/>
    </source>
</evidence>
<dbReference type="InterPro" id="IPR050351">
    <property type="entry name" value="BphY/WalK/GraS-like"/>
</dbReference>
<dbReference type="InterPro" id="IPR003661">
    <property type="entry name" value="HisK_dim/P_dom"/>
</dbReference>
<dbReference type="InterPro" id="IPR036890">
    <property type="entry name" value="HATPase_C_sf"/>
</dbReference>
<dbReference type="PROSITE" id="PS50109">
    <property type="entry name" value="HIS_KIN"/>
    <property type="match status" value="1"/>
</dbReference>
<protein>
    <recommendedName>
        <fullName evidence="3">histidine kinase</fullName>
        <ecNumber evidence="3">2.7.13.3</ecNumber>
    </recommendedName>
</protein>
<dbReference type="InterPro" id="IPR003594">
    <property type="entry name" value="HATPase_dom"/>
</dbReference>
<dbReference type="Gene3D" id="1.10.287.130">
    <property type="match status" value="1"/>
</dbReference>
<dbReference type="SMART" id="SM00388">
    <property type="entry name" value="HisKA"/>
    <property type="match status" value="1"/>
</dbReference>
<dbReference type="PANTHER" id="PTHR42878">
    <property type="entry name" value="TWO-COMPONENT HISTIDINE KINASE"/>
    <property type="match status" value="1"/>
</dbReference>
<dbReference type="SUPFAM" id="SSF158472">
    <property type="entry name" value="HAMP domain-like"/>
    <property type="match status" value="1"/>
</dbReference>
<dbReference type="GO" id="GO:0000156">
    <property type="term" value="F:phosphorelay response regulator activity"/>
    <property type="evidence" value="ECO:0007669"/>
    <property type="project" value="TreeGrafter"/>
</dbReference>
<name>A0A512AY29_9BACT</name>
<keyword evidence="7" id="KW-1133">Transmembrane helix</keyword>
<dbReference type="Gene3D" id="6.10.340.10">
    <property type="match status" value="1"/>
</dbReference>
<proteinExistence type="predicted"/>
<dbReference type="RefSeq" id="WP_146897897.1">
    <property type="nucleotide sequence ID" value="NZ_BJYS01000016.1"/>
</dbReference>
<dbReference type="Pfam" id="PF02518">
    <property type="entry name" value="HATPase_c"/>
    <property type="match status" value="1"/>
</dbReference>
<evidence type="ECO:0000259" key="9">
    <source>
        <dbReference type="PROSITE" id="PS50885"/>
    </source>
</evidence>
<dbReference type="Pfam" id="PF05227">
    <property type="entry name" value="CHASE3"/>
    <property type="match status" value="1"/>
</dbReference>
<keyword evidence="4" id="KW-0597">Phosphoprotein</keyword>
<comment type="subcellular location">
    <subcellularLocation>
        <location evidence="2">Membrane</location>
    </subcellularLocation>
</comment>
<dbReference type="OrthoDB" id="9766459at2"/>
<dbReference type="InterPro" id="IPR003660">
    <property type="entry name" value="HAMP_dom"/>
</dbReference>
<dbReference type="GO" id="GO:0016020">
    <property type="term" value="C:membrane"/>
    <property type="evidence" value="ECO:0007669"/>
    <property type="project" value="UniProtKB-SubCell"/>
</dbReference>
<dbReference type="CDD" id="cd06225">
    <property type="entry name" value="HAMP"/>
    <property type="match status" value="1"/>
</dbReference>
<gene>
    <name evidence="10" type="ORF">AAE02nite_22960</name>
</gene>
<keyword evidence="6" id="KW-0418">Kinase</keyword>
<dbReference type="PROSITE" id="PS50885">
    <property type="entry name" value="HAMP"/>
    <property type="match status" value="1"/>
</dbReference>
<dbReference type="SMART" id="SM00304">
    <property type="entry name" value="HAMP"/>
    <property type="match status" value="1"/>
</dbReference>
<organism evidence="10 11">
    <name type="scientific">Adhaeribacter aerolatus</name>
    <dbReference type="NCBI Taxonomy" id="670289"/>
    <lineage>
        <taxon>Bacteria</taxon>
        <taxon>Pseudomonadati</taxon>
        <taxon>Bacteroidota</taxon>
        <taxon>Cytophagia</taxon>
        <taxon>Cytophagales</taxon>
        <taxon>Hymenobacteraceae</taxon>
        <taxon>Adhaeribacter</taxon>
    </lineage>
</organism>
<comment type="caution">
    <text evidence="10">The sequence shown here is derived from an EMBL/GenBank/DDBJ whole genome shotgun (WGS) entry which is preliminary data.</text>
</comment>
<evidence type="ECO:0000313" key="11">
    <source>
        <dbReference type="Proteomes" id="UP000321532"/>
    </source>
</evidence>
<evidence type="ECO:0000256" key="3">
    <source>
        <dbReference type="ARBA" id="ARBA00012438"/>
    </source>
</evidence>
<evidence type="ECO:0000256" key="5">
    <source>
        <dbReference type="ARBA" id="ARBA00022679"/>
    </source>
</evidence>
<dbReference type="CDD" id="cd19410">
    <property type="entry name" value="HK9-like_sensor"/>
    <property type="match status" value="1"/>
</dbReference>
<dbReference type="Proteomes" id="UP000321532">
    <property type="component" value="Unassembled WGS sequence"/>
</dbReference>
<dbReference type="InterPro" id="IPR004358">
    <property type="entry name" value="Sig_transdc_His_kin-like_C"/>
</dbReference>
<dbReference type="SUPFAM" id="SSF47384">
    <property type="entry name" value="Homodimeric domain of signal transducing histidine kinase"/>
    <property type="match status" value="1"/>
</dbReference>
<dbReference type="GO" id="GO:0030295">
    <property type="term" value="F:protein kinase activator activity"/>
    <property type="evidence" value="ECO:0007669"/>
    <property type="project" value="TreeGrafter"/>
</dbReference>
<dbReference type="SUPFAM" id="SSF55874">
    <property type="entry name" value="ATPase domain of HSP90 chaperone/DNA topoisomerase II/histidine kinase"/>
    <property type="match status" value="1"/>
</dbReference>
<feature type="transmembrane region" description="Helical" evidence="7">
    <location>
        <begin position="192"/>
        <end position="213"/>
    </location>
</feature>
<feature type="domain" description="HAMP" evidence="9">
    <location>
        <begin position="214"/>
        <end position="266"/>
    </location>
</feature>
<evidence type="ECO:0000256" key="6">
    <source>
        <dbReference type="ARBA" id="ARBA00022777"/>
    </source>
</evidence>